<feature type="region of interest" description="Disordered" evidence="1">
    <location>
        <begin position="123"/>
        <end position="146"/>
    </location>
</feature>
<name>A0ABD1GQJ7_SALDI</name>
<dbReference type="AlphaFoldDB" id="A0ABD1GQJ7"/>
<proteinExistence type="predicted"/>
<comment type="caution">
    <text evidence="2">The sequence shown here is derived from an EMBL/GenBank/DDBJ whole genome shotgun (WGS) entry which is preliminary data.</text>
</comment>
<dbReference type="Proteomes" id="UP001567538">
    <property type="component" value="Unassembled WGS sequence"/>
</dbReference>
<organism evidence="2 3">
    <name type="scientific">Salvia divinorum</name>
    <name type="common">Maria pastora</name>
    <name type="synonym">Diviner's sage</name>
    <dbReference type="NCBI Taxonomy" id="28513"/>
    <lineage>
        <taxon>Eukaryota</taxon>
        <taxon>Viridiplantae</taxon>
        <taxon>Streptophyta</taxon>
        <taxon>Embryophyta</taxon>
        <taxon>Tracheophyta</taxon>
        <taxon>Spermatophyta</taxon>
        <taxon>Magnoliopsida</taxon>
        <taxon>eudicotyledons</taxon>
        <taxon>Gunneridae</taxon>
        <taxon>Pentapetalae</taxon>
        <taxon>asterids</taxon>
        <taxon>lamiids</taxon>
        <taxon>Lamiales</taxon>
        <taxon>Lamiaceae</taxon>
        <taxon>Nepetoideae</taxon>
        <taxon>Mentheae</taxon>
        <taxon>Salviinae</taxon>
        <taxon>Salvia</taxon>
        <taxon>Salvia subgen. Calosphace</taxon>
    </lineage>
</organism>
<keyword evidence="3" id="KW-1185">Reference proteome</keyword>
<dbReference type="EMBL" id="JBEAFC010000008">
    <property type="protein sequence ID" value="KAL1546382.1"/>
    <property type="molecule type" value="Genomic_DNA"/>
</dbReference>
<evidence type="ECO:0000313" key="2">
    <source>
        <dbReference type="EMBL" id="KAL1546382.1"/>
    </source>
</evidence>
<gene>
    <name evidence="2" type="ORF">AAHA92_22984</name>
</gene>
<accession>A0ABD1GQJ7</accession>
<evidence type="ECO:0000313" key="3">
    <source>
        <dbReference type="Proteomes" id="UP001567538"/>
    </source>
</evidence>
<reference evidence="2 3" key="1">
    <citation type="submission" date="2024-06" db="EMBL/GenBank/DDBJ databases">
        <title>A chromosome level genome sequence of Diviner's sage (Salvia divinorum).</title>
        <authorList>
            <person name="Ford S.A."/>
            <person name="Ro D.-K."/>
            <person name="Ness R.W."/>
            <person name="Phillips M.A."/>
        </authorList>
    </citation>
    <scope>NUCLEOTIDE SEQUENCE [LARGE SCALE GENOMIC DNA]</scope>
    <source>
        <strain evidence="2">SAF-2024a</strain>
        <tissue evidence="2">Leaf</tissue>
    </source>
</reference>
<sequence>MALLLEISSFTGRGAPIRWSPKTRSKKNVRISVCSLRDSEMVRWSYGEVKQRETAPFKGNAEEEDKRDYYGRHHLQRPDERSCWHRELQIDVVGRFHGRIFFQALWVDIVSVWQPMEKKTMLDRPWHPSSSMEEPQQIRRHLRVQA</sequence>
<protein>
    <submittedName>
        <fullName evidence="2">Uncharacterized protein</fullName>
    </submittedName>
</protein>
<evidence type="ECO:0000256" key="1">
    <source>
        <dbReference type="SAM" id="MobiDB-lite"/>
    </source>
</evidence>